<feature type="compositionally biased region" description="Basic and acidic residues" evidence="1">
    <location>
        <begin position="358"/>
        <end position="370"/>
    </location>
</feature>
<keyword evidence="2" id="KW-1133">Transmembrane helix</keyword>
<dbReference type="OrthoDB" id="3071565at2759"/>
<evidence type="ECO:0000313" key="4">
    <source>
        <dbReference type="Proteomes" id="UP000027222"/>
    </source>
</evidence>
<gene>
    <name evidence="3" type="ORF">GALMADRAFT_220086</name>
</gene>
<evidence type="ECO:0000313" key="3">
    <source>
        <dbReference type="EMBL" id="KDR84299.1"/>
    </source>
</evidence>
<dbReference type="EMBL" id="KL142368">
    <property type="protein sequence ID" value="KDR84299.1"/>
    <property type="molecule type" value="Genomic_DNA"/>
</dbReference>
<keyword evidence="2" id="KW-0812">Transmembrane</keyword>
<protein>
    <submittedName>
        <fullName evidence="3">Uncharacterized protein</fullName>
    </submittedName>
</protein>
<feature type="compositionally biased region" description="Low complexity" evidence="1">
    <location>
        <begin position="43"/>
        <end position="53"/>
    </location>
</feature>
<feature type="region of interest" description="Disordered" evidence="1">
    <location>
        <begin position="166"/>
        <end position="190"/>
    </location>
</feature>
<name>A0A067TWF2_GALM3</name>
<evidence type="ECO:0000256" key="2">
    <source>
        <dbReference type="SAM" id="Phobius"/>
    </source>
</evidence>
<feature type="compositionally biased region" description="Low complexity" evidence="1">
    <location>
        <begin position="380"/>
        <end position="403"/>
    </location>
</feature>
<sequence length="604" mass="64115">MSSPPPSPPTRSRFGRMRGIMRRASSSLAKLRRPRRPSEQDSDSSSLKSTPSREVIEGPAMLSLPPKAMELMLPSPVAESPAREAEATQQETVGVSAPAPHGTQSIEKAELIQLAPPSVEHGNEGKPEQTVGPIRYIPPAVIDSSAGNPGAFTDYVETLPQPNVIVDPHAEPGHAEPLTPTESEDSHVQPFQEGHRELFQQEPTDLEHGEVPNFVAPGHVRDTETTQQETEALPATTRQSNEDTPSQSIEEPKLVSPTTPAALQLKGRADDKIPNPMNDAPSPISPSAAIPGAFKDFMDELPKSNTVVDSYTSPSPARARAATDEPKPLEAPLVEPATLSLDQPAVDSLEDFELIEREELITTPELKDMAGEDASTDQHAATPASSSAPNPALAPAPAAATAEPEPKPEHTPVFRAVITPPPPNDRPASSSYWQWGGQSTTADVPSDPLAPWREKNPWNEPAPANANANGHATAAHDVWATGTDVHVPAPTQRGDEAAAAGAAYSGATAMMVSPLITPAPVPNPVGDKSGNGNSNGDMSLRRRTTGSRYLSLHRMHRPAASAGLQNPVPHRRPFDDHAIWAMFGVVGALAAVVMTSMLLGRPVH</sequence>
<evidence type="ECO:0000256" key="1">
    <source>
        <dbReference type="SAM" id="MobiDB-lite"/>
    </source>
</evidence>
<feature type="compositionally biased region" description="Polar residues" evidence="1">
    <location>
        <begin position="225"/>
        <end position="249"/>
    </location>
</feature>
<feature type="compositionally biased region" description="Polar residues" evidence="1">
    <location>
        <begin position="305"/>
        <end position="315"/>
    </location>
</feature>
<feature type="compositionally biased region" description="Polar residues" evidence="1">
    <location>
        <begin position="427"/>
        <end position="443"/>
    </location>
</feature>
<accession>A0A067TWF2</accession>
<dbReference type="Proteomes" id="UP000027222">
    <property type="component" value="Unassembled WGS sequence"/>
</dbReference>
<feature type="region of interest" description="Disordered" evidence="1">
    <location>
        <begin position="305"/>
        <end position="328"/>
    </location>
</feature>
<keyword evidence="4" id="KW-1185">Reference proteome</keyword>
<feature type="compositionally biased region" description="Low complexity" evidence="1">
    <location>
        <begin position="280"/>
        <end position="291"/>
    </location>
</feature>
<keyword evidence="2" id="KW-0472">Membrane</keyword>
<feature type="transmembrane region" description="Helical" evidence="2">
    <location>
        <begin position="578"/>
        <end position="599"/>
    </location>
</feature>
<dbReference type="HOGENOM" id="CLU_452003_0_0_1"/>
<organism evidence="3 4">
    <name type="scientific">Galerina marginata (strain CBS 339.88)</name>
    <dbReference type="NCBI Taxonomy" id="685588"/>
    <lineage>
        <taxon>Eukaryota</taxon>
        <taxon>Fungi</taxon>
        <taxon>Dikarya</taxon>
        <taxon>Basidiomycota</taxon>
        <taxon>Agaricomycotina</taxon>
        <taxon>Agaricomycetes</taxon>
        <taxon>Agaricomycetidae</taxon>
        <taxon>Agaricales</taxon>
        <taxon>Agaricineae</taxon>
        <taxon>Strophariaceae</taxon>
        <taxon>Galerina</taxon>
    </lineage>
</organism>
<reference evidence="4" key="1">
    <citation type="journal article" date="2014" name="Proc. Natl. Acad. Sci. U.S.A.">
        <title>Extensive sampling of basidiomycete genomes demonstrates inadequacy of the white-rot/brown-rot paradigm for wood decay fungi.</title>
        <authorList>
            <person name="Riley R."/>
            <person name="Salamov A.A."/>
            <person name="Brown D.W."/>
            <person name="Nagy L.G."/>
            <person name="Floudas D."/>
            <person name="Held B.W."/>
            <person name="Levasseur A."/>
            <person name="Lombard V."/>
            <person name="Morin E."/>
            <person name="Otillar R."/>
            <person name="Lindquist E.A."/>
            <person name="Sun H."/>
            <person name="LaButti K.M."/>
            <person name="Schmutz J."/>
            <person name="Jabbour D."/>
            <person name="Luo H."/>
            <person name="Baker S.E."/>
            <person name="Pisabarro A.G."/>
            <person name="Walton J.D."/>
            <person name="Blanchette R.A."/>
            <person name="Henrissat B."/>
            <person name="Martin F."/>
            <person name="Cullen D."/>
            <person name="Hibbett D.S."/>
            <person name="Grigoriev I.V."/>
        </authorList>
    </citation>
    <scope>NUCLEOTIDE SEQUENCE [LARGE SCALE GENOMIC DNA]</scope>
    <source>
        <strain evidence="4">CBS 339.88</strain>
    </source>
</reference>
<dbReference type="AlphaFoldDB" id="A0A067TWF2"/>
<feature type="region of interest" description="Disordered" evidence="1">
    <location>
        <begin position="1"/>
        <end position="101"/>
    </location>
</feature>
<feature type="region of interest" description="Disordered" evidence="1">
    <location>
        <begin position="221"/>
        <end position="291"/>
    </location>
</feature>
<proteinExistence type="predicted"/>
<feature type="region of interest" description="Disordered" evidence="1">
    <location>
        <begin position="358"/>
        <end position="450"/>
    </location>
</feature>